<dbReference type="EC" id="1.4.3.-" evidence="9"/>
<dbReference type="EMBL" id="KB469297">
    <property type="protein sequence ID" value="EPQ59927.1"/>
    <property type="molecule type" value="Genomic_DNA"/>
</dbReference>
<dbReference type="OrthoDB" id="3341590at2759"/>
<dbReference type="GO" id="GO:0048038">
    <property type="term" value="F:quinone binding"/>
    <property type="evidence" value="ECO:0007669"/>
    <property type="project" value="InterPro"/>
</dbReference>
<keyword evidence="11" id="KW-0472">Membrane</keyword>
<comment type="PTM">
    <text evidence="8 9">Topaquinone (TPQ) is generated by copper-dependent autoxidation of a specific tyrosyl residue.</text>
</comment>
<keyword evidence="3 9" id="KW-0479">Metal-binding</keyword>
<keyword evidence="4 7" id="KW-0801">TPQ</keyword>
<keyword evidence="5 9" id="KW-0560">Oxidoreductase</keyword>
<evidence type="ECO:0000256" key="7">
    <source>
        <dbReference type="PIRSR" id="PIRSR600269-50"/>
    </source>
</evidence>
<comment type="cofactor">
    <cofactor evidence="1">
        <name>Cu cation</name>
        <dbReference type="ChEBI" id="CHEBI:23378"/>
    </cofactor>
</comment>
<dbReference type="Gene3D" id="3.10.450.40">
    <property type="match status" value="2"/>
</dbReference>
<dbReference type="eggNOG" id="KOG1186">
    <property type="taxonomic scope" value="Eukaryota"/>
</dbReference>
<dbReference type="KEGG" id="gtr:GLOTRDRAFT_91048"/>
<dbReference type="HOGENOM" id="CLU_015739_0_0_1"/>
<keyword evidence="14" id="KW-1185">Reference proteome</keyword>
<dbReference type="OMA" id="HFTRAED"/>
<comment type="similarity">
    <text evidence="2 9">Belongs to the copper/topaquinone oxidase family.</text>
</comment>
<feature type="modified residue" description="2',4',5'-topaquinone" evidence="8">
    <location>
        <position position="499"/>
    </location>
</feature>
<reference evidence="13 14" key="1">
    <citation type="journal article" date="2012" name="Science">
        <title>The Paleozoic origin of enzymatic lignin decomposition reconstructed from 31 fungal genomes.</title>
        <authorList>
            <person name="Floudas D."/>
            <person name="Binder M."/>
            <person name="Riley R."/>
            <person name="Barry K."/>
            <person name="Blanchette R.A."/>
            <person name="Henrissat B."/>
            <person name="Martinez A.T."/>
            <person name="Otillar R."/>
            <person name="Spatafora J.W."/>
            <person name="Yadav J.S."/>
            <person name="Aerts A."/>
            <person name="Benoit I."/>
            <person name="Boyd A."/>
            <person name="Carlson A."/>
            <person name="Copeland A."/>
            <person name="Coutinho P.M."/>
            <person name="de Vries R.P."/>
            <person name="Ferreira P."/>
            <person name="Findley K."/>
            <person name="Foster B."/>
            <person name="Gaskell J."/>
            <person name="Glotzer D."/>
            <person name="Gorecki P."/>
            <person name="Heitman J."/>
            <person name="Hesse C."/>
            <person name="Hori C."/>
            <person name="Igarashi K."/>
            <person name="Jurgens J.A."/>
            <person name="Kallen N."/>
            <person name="Kersten P."/>
            <person name="Kohler A."/>
            <person name="Kuees U."/>
            <person name="Kumar T.K.A."/>
            <person name="Kuo A."/>
            <person name="LaButti K."/>
            <person name="Larrondo L.F."/>
            <person name="Lindquist E."/>
            <person name="Ling A."/>
            <person name="Lombard V."/>
            <person name="Lucas S."/>
            <person name="Lundell T."/>
            <person name="Martin R."/>
            <person name="McLaughlin D.J."/>
            <person name="Morgenstern I."/>
            <person name="Morin E."/>
            <person name="Murat C."/>
            <person name="Nagy L.G."/>
            <person name="Nolan M."/>
            <person name="Ohm R.A."/>
            <person name="Patyshakuliyeva A."/>
            <person name="Rokas A."/>
            <person name="Ruiz-Duenas F.J."/>
            <person name="Sabat G."/>
            <person name="Salamov A."/>
            <person name="Samejima M."/>
            <person name="Schmutz J."/>
            <person name="Slot J.C."/>
            <person name="St John F."/>
            <person name="Stenlid J."/>
            <person name="Sun H."/>
            <person name="Sun S."/>
            <person name="Syed K."/>
            <person name="Tsang A."/>
            <person name="Wiebenga A."/>
            <person name="Young D."/>
            <person name="Pisabarro A."/>
            <person name="Eastwood D.C."/>
            <person name="Martin F."/>
            <person name="Cullen D."/>
            <person name="Grigoriev I.V."/>
            <person name="Hibbett D.S."/>
        </authorList>
    </citation>
    <scope>NUCLEOTIDE SEQUENCE [LARGE SCALE GENOMIC DNA]</scope>
    <source>
        <strain evidence="13 14">ATCC 11539</strain>
    </source>
</reference>
<dbReference type="GO" id="GO:0005507">
    <property type="term" value="F:copper ion binding"/>
    <property type="evidence" value="ECO:0007669"/>
    <property type="project" value="InterPro"/>
</dbReference>
<feature type="transmembrane region" description="Helical" evidence="11">
    <location>
        <begin position="33"/>
        <end position="52"/>
    </location>
</feature>
<feature type="active site" description="Schiff-base intermediate with substrate; via topaquinone" evidence="7">
    <location>
        <position position="499"/>
    </location>
</feature>
<accession>S7QKK9</accession>
<sequence>MASLGAYEPLKEADPYYDTRTAPKRKGGVSRRVGYTLLAVLGAIALSVFYISPAHSDRSTVQSGESLTGLLGTRPLEQCASSLPLAASPPAPVNIWAPLTVDEIASVQKWLEAPSRGLNLTSGGQAGLSDNAVFLIEVYQPPKAEALAYLENPSATNLPAKYARVTIHHGSVPEIKDYLVGPLPITQQSEMKELKGVYHRDDIPYHARGFISGNEFATLGKRIMAPLAEATQELFGASALGLANDTLLAGMSGPWSFDGSFRRAWVSWRRNVAGPWLHPVNFFQYVDLSVFESVESFLDAFHNGTLKKLPERPDQDQDPSWSTRKRPNPDYKRDLDHLPGPRSVSFAGLRFKVDKATQYVSWLGWGLYLGFNRDMGLSLWDIRFRGERLIYELAPQEAIAQYAGNDPMQATTAWLDRFFGMGLSVRDLMPGYDCPHESVYLPATTHSNMGIITRDRAICIFEQDSGRPITRHTGYMKGEMGAVKGYILTIRTISTVGNYDYLFDYMFHVDGTIEGGYWEPKQEGYGAQIRDTSMGSLHDHVINYKVDLDMVGMKNSLLATTTAQEEVVHPWIEEDWGSRVIQQKITRRYIENEDDALLKYPHNFQGSYAIVNKDETNAWGSPRGYAIHPGNSPVYNLMPVLQTVVGSKRLLNNANWARYNLAVSRRKDTEPTSSSMWNQHLPGAPMIDFHKFFDGENITQEDLVAWINSAEQTLRWLSSCHQPQAEDVPNTRTNLAASSFFLTPLNYFDTDVSIESINAIVLTSPEKSGEPFTFDDYGVKPANCIPEAVPEFEYAGLKAYTVDGKPAPQTTVEELRKQAELFHRIKVEM</sequence>
<dbReference type="GO" id="GO:0005886">
    <property type="term" value="C:plasma membrane"/>
    <property type="evidence" value="ECO:0007669"/>
    <property type="project" value="TreeGrafter"/>
</dbReference>
<dbReference type="GeneID" id="19309288"/>
<evidence type="ECO:0000256" key="3">
    <source>
        <dbReference type="ARBA" id="ARBA00022723"/>
    </source>
</evidence>
<dbReference type="Gene3D" id="2.70.98.20">
    <property type="entry name" value="Copper amine oxidase, catalytic domain"/>
    <property type="match status" value="1"/>
</dbReference>
<evidence type="ECO:0000259" key="12">
    <source>
        <dbReference type="Pfam" id="PF01179"/>
    </source>
</evidence>
<evidence type="ECO:0000256" key="10">
    <source>
        <dbReference type="SAM" id="MobiDB-lite"/>
    </source>
</evidence>
<evidence type="ECO:0000313" key="13">
    <source>
        <dbReference type="EMBL" id="EPQ59927.1"/>
    </source>
</evidence>
<dbReference type="GO" id="GO:0008131">
    <property type="term" value="F:primary methylamine oxidase activity"/>
    <property type="evidence" value="ECO:0007669"/>
    <property type="project" value="InterPro"/>
</dbReference>
<feature type="active site" description="Proton acceptor" evidence="7">
    <location>
        <position position="416"/>
    </location>
</feature>
<protein>
    <recommendedName>
        <fullName evidence="9">Amine oxidase</fullName>
        <ecNumber evidence="9">1.4.3.-</ecNumber>
    </recommendedName>
</protein>
<dbReference type="InterPro" id="IPR016182">
    <property type="entry name" value="Cu_amine_oxidase_N-reg"/>
</dbReference>
<dbReference type="SUPFAM" id="SSF49998">
    <property type="entry name" value="Amine oxidase catalytic domain"/>
    <property type="match status" value="1"/>
</dbReference>
<evidence type="ECO:0000256" key="1">
    <source>
        <dbReference type="ARBA" id="ARBA00001935"/>
    </source>
</evidence>
<dbReference type="STRING" id="670483.S7QKK9"/>
<gene>
    <name evidence="13" type="ORF">GLOTRDRAFT_91048</name>
</gene>
<dbReference type="GO" id="GO:0009308">
    <property type="term" value="P:amine metabolic process"/>
    <property type="evidence" value="ECO:0007669"/>
    <property type="project" value="UniProtKB-UniRule"/>
</dbReference>
<evidence type="ECO:0000256" key="11">
    <source>
        <dbReference type="SAM" id="Phobius"/>
    </source>
</evidence>
<dbReference type="PANTHER" id="PTHR10638:SF20">
    <property type="entry name" value="AMINE OXIDASE"/>
    <property type="match status" value="1"/>
</dbReference>
<keyword evidence="6 9" id="KW-0186">Copper</keyword>
<evidence type="ECO:0000256" key="9">
    <source>
        <dbReference type="RuleBase" id="RU000672"/>
    </source>
</evidence>
<dbReference type="RefSeq" id="XP_007862772.1">
    <property type="nucleotide sequence ID" value="XM_007864581.1"/>
</dbReference>
<keyword evidence="11" id="KW-1133">Transmembrane helix</keyword>
<dbReference type="InterPro" id="IPR000269">
    <property type="entry name" value="Cu_amine_oxidase"/>
</dbReference>
<evidence type="ECO:0000256" key="4">
    <source>
        <dbReference type="ARBA" id="ARBA00022772"/>
    </source>
</evidence>
<dbReference type="PANTHER" id="PTHR10638">
    <property type="entry name" value="COPPER AMINE OXIDASE"/>
    <property type="match status" value="1"/>
</dbReference>
<dbReference type="Proteomes" id="UP000030669">
    <property type="component" value="Unassembled WGS sequence"/>
</dbReference>
<dbReference type="PRINTS" id="PR00766">
    <property type="entry name" value="CUDAOXIDASE"/>
</dbReference>
<dbReference type="SUPFAM" id="SSF54416">
    <property type="entry name" value="Amine oxidase N-terminal region"/>
    <property type="match status" value="1"/>
</dbReference>
<dbReference type="AlphaFoldDB" id="S7QKK9"/>
<organism evidence="13 14">
    <name type="scientific">Gloeophyllum trabeum (strain ATCC 11539 / FP-39264 / Madison 617)</name>
    <name type="common">Brown rot fungus</name>
    <dbReference type="NCBI Taxonomy" id="670483"/>
    <lineage>
        <taxon>Eukaryota</taxon>
        <taxon>Fungi</taxon>
        <taxon>Dikarya</taxon>
        <taxon>Basidiomycota</taxon>
        <taxon>Agaricomycotina</taxon>
        <taxon>Agaricomycetes</taxon>
        <taxon>Gloeophyllales</taxon>
        <taxon>Gloeophyllaceae</taxon>
        <taxon>Gloeophyllum</taxon>
    </lineage>
</organism>
<feature type="compositionally biased region" description="Basic and acidic residues" evidence="10">
    <location>
        <begin position="327"/>
        <end position="337"/>
    </location>
</feature>
<keyword evidence="11" id="KW-0812">Transmembrane</keyword>
<evidence type="ECO:0000256" key="6">
    <source>
        <dbReference type="ARBA" id="ARBA00023008"/>
    </source>
</evidence>
<dbReference type="InterPro" id="IPR015798">
    <property type="entry name" value="Cu_amine_oxidase_C"/>
</dbReference>
<evidence type="ECO:0000256" key="2">
    <source>
        <dbReference type="ARBA" id="ARBA00007983"/>
    </source>
</evidence>
<evidence type="ECO:0000256" key="5">
    <source>
        <dbReference type="ARBA" id="ARBA00023002"/>
    </source>
</evidence>
<feature type="domain" description="Copper amine oxidase catalytic" evidence="12">
    <location>
        <begin position="342"/>
        <end position="753"/>
    </location>
</feature>
<evidence type="ECO:0000313" key="14">
    <source>
        <dbReference type="Proteomes" id="UP000030669"/>
    </source>
</evidence>
<comment type="cofactor">
    <cofactor evidence="9">
        <name>Cu cation</name>
        <dbReference type="ChEBI" id="CHEBI:23378"/>
    </cofactor>
    <text evidence="9">Contains 1 topaquinone per subunit.</text>
</comment>
<feature type="region of interest" description="Disordered" evidence="10">
    <location>
        <begin position="308"/>
        <end position="337"/>
    </location>
</feature>
<proteinExistence type="inferred from homology"/>
<dbReference type="Pfam" id="PF01179">
    <property type="entry name" value="Cu_amine_oxid"/>
    <property type="match status" value="1"/>
</dbReference>
<name>S7QKK9_GLOTA</name>
<dbReference type="InterPro" id="IPR036460">
    <property type="entry name" value="Cu_amine_oxidase_C_sf"/>
</dbReference>
<evidence type="ECO:0000256" key="8">
    <source>
        <dbReference type="PIRSR" id="PIRSR600269-51"/>
    </source>
</evidence>